<dbReference type="EMBL" id="MT143939">
    <property type="protein sequence ID" value="QJH93016.1"/>
    <property type="molecule type" value="Genomic_DNA"/>
</dbReference>
<sequence length="353" mass="40747">MKQLTLFQKPEEKLTIEQDCLNGCPTAVKPVVLHGIHIATHTPTEERLTVQIEGLSPEKFRDLAVALEDWMEVVDENYKKKTTRGRGWKGRGKRITAATRVRIIKFSPFPSSFSNVLRTVRKNLYYALHRHCLVLEGEQHGGYRQNIYILPYGSAPEFMNELQLENAKIDELNVQISDFLKTQDYQDIHELLKGYSIERVLQAKTWTVEHISFDATPLALEPATVKTIVEDEYARMFRKLEDHERRGLEMLQQELERKREILVRKGIENLQKKITVITKRIVASAKKKPEKVREDLERLRRIAVSVGLEALATSVIDPLAQIVEHPEKTMEIFGTKEISEVVDSRIRSLIESL</sequence>
<protein>
    <submittedName>
        <fullName evidence="1">Uncharacterized protein</fullName>
    </submittedName>
</protein>
<name>A0A6M3X5J1_9ZZZZ</name>
<reference evidence="1" key="1">
    <citation type="submission" date="2020-03" db="EMBL/GenBank/DDBJ databases">
        <title>The deep terrestrial virosphere.</title>
        <authorList>
            <person name="Holmfeldt K."/>
            <person name="Nilsson E."/>
            <person name="Simone D."/>
            <person name="Lopez-Fernandez M."/>
            <person name="Wu X."/>
            <person name="de Brujin I."/>
            <person name="Lundin D."/>
            <person name="Andersson A."/>
            <person name="Bertilsson S."/>
            <person name="Dopson M."/>
        </authorList>
    </citation>
    <scope>NUCLEOTIDE SEQUENCE</scope>
    <source>
        <strain evidence="1">MM171B02517</strain>
    </source>
</reference>
<evidence type="ECO:0000313" key="1">
    <source>
        <dbReference type="EMBL" id="QJH93016.1"/>
    </source>
</evidence>
<organism evidence="1">
    <name type="scientific">viral metagenome</name>
    <dbReference type="NCBI Taxonomy" id="1070528"/>
    <lineage>
        <taxon>unclassified sequences</taxon>
        <taxon>metagenomes</taxon>
        <taxon>organismal metagenomes</taxon>
    </lineage>
</organism>
<accession>A0A6M3X5J1</accession>
<proteinExistence type="predicted"/>
<dbReference type="AlphaFoldDB" id="A0A6M3X5J1"/>
<gene>
    <name evidence="1" type="ORF">MM171B02517_0003</name>
</gene>